<dbReference type="Proteomes" id="UP001492380">
    <property type="component" value="Unassembled WGS sequence"/>
</dbReference>
<keyword evidence="3" id="KW-1185">Reference proteome</keyword>
<proteinExistence type="predicted"/>
<sequence>MHGPALPDDAAAAVIMAAPSIMAPYPASPEAFASATPITASFGQTLSTCPSNLPQDDFHTPSSFFDDHESAPARKIRPDCPRAGPSARHSQFAASSPNPNPALPAREHKCNDARMWAEERHHAEPKQGATRAMARIEIVVYVVCTLRPQLAWWPESDVRHRDNDGAKGRIQIRTLLLFLRADQASAEDGGLVVDPGNCHVG</sequence>
<accession>A0ABR1YZ05</accession>
<gene>
    <name evidence="2" type="ORF">HDK90DRAFT_462832</name>
</gene>
<feature type="region of interest" description="Disordered" evidence="1">
    <location>
        <begin position="57"/>
        <end position="106"/>
    </location>
</feature>
<name>A0ABR1YZ05_9PEZI</name>
<feature type="compositionally biased region" description="Basic and acidic residues" evidence="1">
    <location>
        <begin position="65"/>
        <end position="80"/>
    </location>
</feature>
<evidence type="ECO:0000313" key="2">
    <source>
        <dbReference type="EMBL" id="KAK8243950.1"/>
    </source>
</evidence>
<dbReference type="EMBL" id="JBBWRZ010000002">
    <property type="protein sequence ID" value="KAK8243950.1"/>
    <property type="molecule type" value="Genomic_DNA"/>
</dbReference>
<comment type="caution">
    <text evidence="2">The sequence shown here is derived from an EMBL/GenBank/DDBJ whole genome shotgun (WGS) entry which is preliminary data.</text>
</comment>
<evidence type="ECO:0000256" key="1">
    <source>
        <dbReference type="SAM" id="MobiDB-lite"/>
    </source>
</evidence>
<reference evidence="2 3" key="1">
    <citation type="submission" date="2024-04" db="EMBL/GenBank/DDBJ databases">
        <title>Phyllosticta paracitricarpa is synonymous to the EU quarantine fungus P. citricarpa based on phylogenomic analyses.</title>
        <authorList>
            <consortium name="Lawrence Berkeley National Laboratory"/>
            <person name="Van Ingen-Buijs V.A."/>
            <person name="Van Westerhoven A.C."/>
            <person name="Haridas S."/>
            <person name="Skiadas P."/>
            <person name="Martin F."/>
            <person name="Groenewald J.Z."/>
            <person name="Crous P.W."/>
            <person name="Seidl M.F."/>
        </authorList>
    </citation>
    <scope>NUCLEOTIDE SEQUENCE [LARGE SCALE GENOMIC DNA]</scope>
    <source>
        <strain evidence="2 3">CBS 123374</strain>
    </source>
</reference>
<evidence type="ECO:0000313" key="3">
    <source>
        <dbReference type="Proteomes" id="UP001492380"/>
    </source>
</evidence>
<organism evidence="2 3">
    <name type="scientific">Phyllosticta capitalensis</name>
    <dbReference type="NCBI Taxonomy" id="121624"/>
    <lineage>
        <taxon>Eukaryota</taxon>
        <taxon>Fungi</taxon>
        <taxon>Dikarya</taxon>
        <taxon>Ascomycota</taxon>
        <taxon>Pezizomycotina</taxon>
        <taxon>Dothideomycetes</taxon>
        <taxon>Dothideomycetes incertae sedis</taxon>
        <taxon>Botryosphaeriales</taxon>
        <taxon>Phyllostictaceae</taxon>
        <taxon>Phyllosticta</taxon>
    </lineage>
</organism>
<protein>
    <submittedName>
        <fullName evidence="2">Uncharacterized protein</fullName>
    </submittedName>
</protein>